<dbReference type="InterPro" id="IPR027951">
    <property type="entry name" value="Nepro_N"/>
</dbReference>
<proteinExistence type="predicted"/>
<evidence type="ECO:0000313" key="3">
    <source>
        <dbReference type="Proteomes" id="UP000789831"/>
    </source>
</evidence>
<gene>
    <name evidence="2" type="ORF">AGERDE_LOCUS5919</name>
</gene>
<dbReference type="Proteomes" id="UP000789831">
    <property type="component" value="Unassembled WGS sequence"/>
</dbReference>
<sequence length="329" mass="38475">MGSRNEIRSLTGRCEEDVVRSSIGRRGGGIARSPIADPSESKSGRDGEIIFLKEIMNPSYYTLRYLKEPETHCFPNIQLSNSLTKTEHDANFRKLMLHARYFHKKILWEEFLVLERLFYKNKNQHQKSFYFRRVAETRRILQRLKELDLGQLLTELVHLFYGQKSKKAKGQWEFIPSREKIFYALDRLAGGAILMNKALNAYFDTFCEFHILLSRMEFMTLSLAMLSLLARLYILTRAWLDEVKECFNLLRNWADCFPILSNAPKDLELYSGLNLPCALEIKDLLAMRDSQSNNRINNSSTAFEMMINELKSNNDNIYKDNNNNNNKKL</sequence>
<dbReference type="AlphaFoldDB" id="A0A9N9APJ1"/>
<dbReference type="PANTHER" id="PTHR34786">
    <property type="entry name" value="OS09G0504900 PROTEIN"/>
    <property type="match status" value="1"/>
</dbReference>
<organism evidence="2 3">
    <name type="scientific">Ambispora gerdemannii</name>
    <dbReference type="NCBI Taxonomy" id="144530"/>
    <lineage>
        <taxon>Eukaryota</taxon>
        <taxon>Fungi</taxon>
        <taxon>Fungi incertae sedis</taxon>
        <taxon>Mucoromycota</taxon>
        <taxon>Glomeromycotina</taxon>
        <taxon>Glomeromycetes</taxon>
        <taxon>Archaeosporales</taxon>
        <taxon>Ambisporaceae</taxon>
        <taxon>Ambispora</taxon>
    </lineage>
</organism>
<evidence type="ECO:0000259" key="1">
    <source>
        <dbReference type="Pfam" id="PF14780"/>
    </source>
</evidence>
<dbReference type="PANTHER" id="PTHR34786:SF1">
    <property type="entry name" value="OS09G0504900 PROTEIN"/>
    <property type="match status" value="1"/>
</dbReference>
<protein>
    <submittedName>
        <fullName evidence="2">8572_t:CDS:1</fullName>
    </submittedName>
</protein>
<dbReference type="Pfam" id="PF14780">
    <property type="entry name" value="NEPRO_N"/>
    <property type="match status" value="1"/>
</dbReference>
<reference evidence="2" key="1">
    <citation type="submission" date="2021-06" db="EMBL/GenBank/DDBJ databases">
        <authorList>
            <person name="Kallberg Y."/>
            <person name="Tangrot J."/>
            <person name="Rosling A."/>
        </authorList>
    </citation>
    <scope>NUCLEOTIDE SEQUENCE</scope>
    <source>
        <strain evidence="2">MT106</strain>
    </source>
</reference>
<feature type="domain" description="Nucleolus and neural progenitor protein-like N-terminal" evidence="1">
    <location>
        <begin position="82"/>
        <end position="248"/>
    </location>
</feature>
<dbReference type="EMBL" id="CAJVPL010000861">
    <property type="protein sequence ID" value="CAG8535435.1"/>
    <property type="molecule type" value="Genomic_DNA"/>
</dbReference>
<keyword evidence="3" id="KW-1185">Reference proteome</keyword>
<comment type="caution">
    <text evidence="2">The sequence shown here is derived from an EMBL/GenBank/DDBJ whole genome shotgun (WGS) entry which is preliminary data.</text>
</comment>
<name>A0A9N9APJ1_9GLOM</name>
<evidence type="ECO:0000313" key="2">
    <source>
        <dbReference type="EMBL" id="CAG8535435.1"/>
    </source>
</evidence>
<dbReference type="OrthoDB" id="114080at2759"/>
<accession>A0A9N9APJ1</accession>